<protein>
    <recommendedName>
        <fullName evidence="2">Regulatory protein zeste</fullName>
    </recommendedName>
</protein>
<evidence type="ECO:0000256" key="2">
    <source>
        <dbReference type="ARBA" id="ARBA00016807"/>
    </source>
</evidence>
<dbReference type="InterPro" id="IPR028002">
    <property type="entry name" value="Myb_DNA-bind_5"/>
</dbReference>
<sequence length="95" mass="11008">MSTDKKKDRDSNFSVFETNYLIECVSEHLNILENKKTDSNTTKSKKDSWNAIAKAFKENPDCKPRIPAQLESKWKNLKTSKATVVYYQDVCKKES</sequence>
<dbReference type="WBParaSite" id="nRc.2.0.1.t43119-RA">
    <property type="protein sequence ID" value="nRc.2.0.1.t43119-RA"/>
    <property type="gene ID" value="nRc.2.0.1.g43119"/>
</dbReference>
<dbReference type="Gene3D" id="1.10.10.60">
    <property type="entry name" value="Homeodomain-like"/>
    <property type="match status" value="1"/>
</dbReference>
<evidence type="ECO:0000256" key="3">
    <source>
        <dbReference type="ARBA" id="ARBA00025466"/>
    </source>
</evidence>
<reference evidence="6" key="1">
    <citation type="submission" date="2022-11" db="UniProtKB">
        <authorList>
            <consortium name="WormBaseParasite"/>
        </authorList>
    </citation>
    <scope>IDENTIFICATION</scope>
</reference>
<evidence type="ECO:0000313" key="6">
    <source>
        <dbReference type="WBParaSite" id="nRc.2.0.1.t43119-RA"/>
    </source>
</evidence>
<name>A0A915KXC2_ROMCU</name>
<dbReference type="Proteomes" id="UP000887565">
    <property type="component" value="Unplaced"/>
</dbReference>
<dbReference type="PANTHER" id="PTHR21411">
    <property type="entry name" value="APONTIC"/>
    <property type="match status" value="1"/>
</dbReference>
<dbReference type="AlphaFoldDB" id="A0A915KXC2"/>
<keyword evidence="5" id="KW-1185">Reference proteome</keyword>
<comment type="function">
    <text evidence="3">Involved in transvection phenomena (= synapsis-dependent gene expression), where the synaptic pairing of chromosomes carrying genes with which zeste interacts influences the expression of these genes. Zeste binds to DNA and stimulates transcription from a nearby promoter.</text>
</comment>
<comment type="subunit">
    <text evidence="1">Self-associates forming complexes of several hundred monomers.</text>
</comment>
<feature type="domain" description="Myb/SANT-like DNA-binding" evidence="4">
    <location>
        <begin position="9"/>
        <end position="79"/>
    </location>
</feature>
<evidence type="ECO:0000313" key="5">
    <source>
        <dbReference type="Proteomes" id="UP000887565"/>
    </source>
</evidence>
<dbReference type="PANTHER" id="PTHR21411:SF0">
    <property type="entry name" value="REGULATORY PROTEIN ZESTE"/>
    <property type="match status" value="1"/>
</dbReference>
<accession>A0A915KXC2</accession>
<dbReference type="Pfam" id="PF13873">
    <property type="entry name" value="Myb_DNA-bind_5"/>
    <property type="match status" value="1"/>
</dbReference>
<proteinExistence type="predicted"/>
<organism evidence="5 6">
    <name type="scientific">Romanomermis culicivorax</name>
    <name type="common">Nematode worm</name>
    <dbReference type="NCBI Taxonomy" id="13658"/>
    <lineage>
        <taxon>Eukaryota</taxon>
        <taxon>Metazoa</taxon>
        <taxon>Ecdysozoa</taxon>
        <taxon>Nematoda</taxon>
        <taxon>Enoplea</taxon>
        <taxon>Dorylaimia</taxon>
        <taxon>Mermithida</taxon>
        <taxon>Mermithoidea</taxon>
        <taxon>Mermithidae</taxon>
        <taxon>Romanomermis</taxon>
    </lineage>
</organism>
<evidence type="ECO:0000256" key="1">
    <source>
        <dbReference type="ARBA" id="ARBA00011764"/>
    </source>
</evidence>
<evidence type="ECO:0000259" key="4">
    <source>
        <dbReference type="Pfam" id="PF13873"/>
    </source>
</evidence>